<dbReference type="PANTHER" id="PTHR13847">
    <property type="entry name" value="SARCOSINE DEHYDROGENASE-RELATED"/>
    <property type="match status" value="1"/>
</dbReference>
<feature type="domain" description="FAD dependent oxidoreductase" evidence="2">
    <location>
        <begin position="11"/>
        <end position="320"/>
    </location>
</feature>
<evidence type="ECO:0000256" key="1">
    <source>
        <dbReference type="ARBA" id="ARBA00023002"/>
    </source>
</evidence>
<sequence>MSTPQHEIHLDIAIIGGGVAGLWLANRAKLAGFSIALFESKALGSDQTLASQGMIHGGMKYTLAGTLTGASEAIAEMPGHWRACLCGEGDVDLRHTRILSDHFFMWSGDDLGSKITSFFASKITRGRVDAVHPDRRPPLLRHKDFSGSLYRLEDLVIDTPSLVTNLANNIEGCCYQIDWQKAQLQRDNANKVTVKITGDQGDVVIHAQRFIFTAGKGNAQLLAELGLDQPAMQLRPLQQVMLKHHYPFDFYGHCLGRETTPRLTISSHRLPDGGHVWYLGGSLAEQGASMEAEALIARARAELAELIPWVNLDDAEWACLPIDRAEPLQPGFVRPDNAFVAPATGASNLLVGWPTKLTLAPNLANQALALLASGNIAPIHPQTSLLTWLPLASLAKTPWEQAFPPALSAEEALALRFREPDDEQP</sequence>
<dbReference type="Pfam" id="PF01266">
    <property type="entry name" value="DAO"/>
    <property type="match status" value="1"/>
</dbReference>
<dbReference type="AlphaFoldDB" id="A0A266QBR4"/>
<dbReference type="PANTHER" id="PTHR13847:SF289">
    <property type="entry name" value="GLYCINE OXIDASE"/>
    <property type="match status" value="1"/>
</dbReference>
<dbReference type="RefSeq" id="WP_094984378.1">
    <property type="nucleotide sequence ID" value="NZ_NHNI01000001.1"/>
</dbReference>
<organism evidence="3 4">
    <name type="scientific">Cellvibrio mixtus</name>
    <dbReference type="NCBI Taxonomy" id="39650"/>
    <lineage>
        <taxon>Bacteria</taxon>
        <taxon>Pseudomonadati</taxon>
        <taxon>Pseudomonadota</taxon>
        <taxon>Gammaproteobacteria</taxon>
        <taxon>Cellvibrionales</taxon>
        <taxon>Cellvibrionaceae</taxon>
        <taxon>Cellvibrio</taxon>
    </lineage>
</organism>
<protein>
    <submittedName>
        <fullName evidence="3">Glycerol-3-phosphate dehydrogenase</fullName>
    </submittedName>
</protein>
<reference evidence="4" key="1">
    <citation type="submission" date="2017-05" db="EMBL/GenBank/DDBJ databases">
        <authorList>
            <person name="Barney B.M."/>
        </authorList>
    </citation>
    <scope>NUCLEOTIDE SEQUENCE [LARGE SCALE GENOMIC DNA]</scope>
    <source>
        <strain evidence="4">PSBB022</strain>
    </source>
</reference>
<name>A0A266QBR4_9GAMM</name>
<dbReference type="Gene3D" id="3.30.9.10">
    <property type="entry name" value="D-Amino Acid Oxidase, subunit A, domain 2"/>
    <property type="match status" value="1"/>
</dbReference>
<evidence type="ECO:0000313" key="4">
    <source>
        <dbReference type="Proteomes" id="UP000216101"/>
    </source>
</evidence>
<dbReference type="GO" id="GO:0005737">
    <property type="term" value="C:cytoplasm"/>
    <property type="evidence" value="ECO:0007669"/>
    <property type="project" value="TreeGrafter"/>
</dbReference>
<dbReference type="Proteomes" id="UP000216101">
    <property type="component" value="Unassembled WGS sequence"/>
</dbReference>
<gene>
    <name evidence="3" type="ORF">CBP51_07205</name>
</gene>
<dbReference type="InterPro" id="IPR006076">
    <property type="entry name" value="FAD-dep_OxRdtase"/>
</dbReference>
<keyword evidence="1" id="KW-0560">Oxidoreductase</keyword>
<dbReference type="InterPro" id="IPR036188">
    <property type="entry name" value="FAD/NAD-bd_sf"/>
</dbReference>
<keyword evidence="4" id="KW-1185">Reference proteome</keyword>
<dbReference type="GO" id="GO:0016491">
    <property type="term" value="F:oxidoreductase activity"/>
    <property type="evidence" value="ECO:0007669"/>
    <property type="project" value="UniProtKB-KW"/>
</dbReference>
<evidence type="ECO:0000259" key="2">
    <source>
        <dbReference type="Pfam" id="PF01266"/>
    </source>
</evidence>
<evidence type="ECO:0000313" key="3">
    <source>
        <dbReference type="EMBL" id="OZY86789.1"/>
    </source>
</evidence>
<accession>A0A266QBR4</accession>
<dbReference type="SUPFAM" id="SSF51905">
    <property type="entry name" value="FAD/NAD(P)-binding domain"/>
    <property type="match status" value="1"/>
</dbReference>
<comment type="caution">
    <text evidence="3">The sequence shown here is derived from an EMBL/GenBank/DDBJ whole genome shotgun (WGS) entry which is preliminary data.</text>
</comment>
<dbReference type="Gene3D" id="3.50.50.60">
    <property type="entry name" value="FAD/NAD(P)-binding domain"/>
    <property type="match status" value="1"/>
</dbReference>
<dbReference type="EMBL" id="NHNI01000001">
    <property type="protein sequence ID" value="OZY86789.1"/>
    <property type="molecule type" value="Genomic_DNA"/>
</dbReference>
<proteinExistence type="predicted"/>